<dbReference type="Proteomes" id="UP000198310">
    <property type="component" value="Unassembled WGS sequence"/>
</dbReference>
<accession>A0A238YS90</accession>
<dbReference type="RefSeq" id="WP_045688628.1">
    <property type="nucleotide sequence ID" value="NZ_FZNS01000006.1"/>
</dbReference>
<organism evidence="1 2">
    <name type="scientific">Hymenobacter mucosus</name>
    <dbReference type="NCBI Taxonomy" id="1411120"/>
    <lineage>
        <taxon>Bacteria</taxon>
        <taxon>Pseudomonadati</taxon>
        <taxon>Bacteroidota</taxon>
        <taxon>Cytophagia</taxon>
        <taxon>Cytophagales</taxon>
        <taxon>Hymenobacteraceae</taxon>
        <taxon>Hymenobacter</taxon>
    </lineage>
</organism>
<dbReference type="AlphaFoldDB" id="A0A238YS90"/>
<name>A0A238YS90_9BACT</name>
<protein>
    <submittedName>
        <fullName evidence="1">Uncharacterized protein</fullName>
    </submittedName>
</protein>
<evidence type="ECO:0000313" key="2">
    <source>
        <dbReference type="Proteomes" id="UP000198310"/>
    </source>
</evidence>
<proteinExistence type="predicted"/>
<evidence type="ECO:0000313" key="1">
    <source>
        <dbReference type="EMBL" id="SNR74136.1"/>
    </source>
</evidence>
<dbReference type="EMBL" id="FZNS01000006">
    <property type="protein sequence ID" value="SNR74136.1"/>
    <property type="molecule type" value="Genomic_DNA"/>
</dbReference>
<sequence>MRLRSILLLLLPLAACEPSLESGPRVDLISSSRFTTVDQRLTVPADTVTTKVYAAQEDDSAPLTNLRIELNYSPQPTPFIYDALYDPEKPGVTTLVYLDSTFTRSDFAFTSVHSARTTAGLETWSYTFTDANKKQGARSIKARLTRVDSLSLYHSYSVVLQAPATVDNSRRSFLALREGLAMPKFMVRTNAENQALVDLIYYPGSASSGPVLATPADPGLTLSSRWVPRRATQLRLTSLNNAAFQALTTPTLITAAFAGASPTVTRTPPVELNTVVAFQTPENKTGLFRVAAINTTGIPSISLQVIVTK</sequence>
<keyword evidence="2" id="KW-1185">Reference proteome</keyword>
<gene>
    <name evidence="1" type="ORF">SAMN06269173_10664</name>
</gene>
<reference evidence="2" key="1">
    <citation type="submission" date="2017-06" db="EMBL/GenBank/DDBJ databases">
        <authorList>
            <person name="Varghese N."/>
            <person name="Submissions S."/>
        </authorList>
    </citation>
    <scope>NUCLEOTIDE SEQUENCE [LARGE SCALE GENOMIC DNA]</scope>
    <source>
        <strain evidence="2">DSM 28041</strain>
    </source>
</reference>